<dbReference type="AlphaFoldDB" id="A0A5C3QMN0"/>
<accession>A0A5C3QMN0</accession>
<dbReference type="Proteomes" id="UP000305067">
    <property type="component" value="Unassembled WGS sequence"/>
</dbReference>
<name>A0A5C3QMN0_9AGAR</name>
<dbReference type="STRING" id="1884261.A0A5C3QMN0"/>
<evidence type="ECO:0000313" key="2">
    <source>
        <dbReference type="Proteomes" id="UP000305067"/>
    </source>
</evidence>
<gene>
    <name evidence="1" type="ORF">BDV98DRAFT_591627</name>
</gene>
<proteinExistence type="predicted"/>
<dbReference type="EMBL" id="ML178821">
    <property type="protein sequence ID" value="TFL02797.1"/>
    <property type="molecule type" value="Genomic_DNA"/>
</dbReference>
<sequence>MFGLYQVLILARLVPKDDTHPYYRCIGVHVNRVISPLFHVFAMKRIFEIIRNPTNAAIIADEVRRALDKYGRQGHESAMPEGPYTLYLVGQAWDIDLHTSGKTESDGTYAMEDLGSVFDPVPCDTDMKTTMKILDSWAVIDVTDPMIPGCGFMPWTSRAVIHQGPLDAKDYYGSLTGIESSEITETALTAIVGSRPITVRNLAEAWPAVFSPLNPEANVVPDPLRATEAVPSLLELTSAALVEQVAKSPSALPGIIERLDLTSKKDDTPKVLRSMPIIPDAMLPTLIQVLCYDPAVEDHQFL</sequence>
<keyword evidence="2" id="KW-1185">Reference proteome</keyword>
<organism evidence="1 2">
    <name type="scientific">Pterulicium gracile</name>
    <dbReference type="NCBI Taxonomy" id="1884261"/>
    <lineage>
        <taxon>Eukaryota</taxon>
        <taxon>Fungi</taxon>
        <taxon>Dikarya</taxon>
        <taxon>Basidiomycota</taxon>
        <taxon>Agaricomycotina</taxon>
        <taxon>Agaricomycetes</taxon>
        <taxon>Agaricomycetidae</taxon>
        <taxon>Agaricales</taxon>
        <taxon>Pleurotineae</taxon>
        <taxon>Pterulaceae</taxon>
        <taxon>Pterulicium</taxon>
    </lineage>
</organism>
<dbReference type="OrthoDB" id="3515175at2759"/>
<evidence type="ECO:0000313" key="1">
    <source>
        <dbReference type="EMBL" id="TFL02797.1"/>
    </source>
</evidence>
<reference evidence="1 2" key="1">
    <citation type="journal article" date="2019" name="Nat. Ecol. Evol.">
        <title>Megaphylogeny resolves global patterns of mushroom evolution.</title>
        <authorList>
            <person name="Varga T."/>
            <person name="Krizsan K."/>
            <person name="Foldi C."/>
            <person name="Dima B."/>
            <person name="Sanchez-Garcia M."/>
            <person name="Sanchez-Ramirez S."/>
            <person name="Szollosi G.J."/>
            <person name="Szarkandi J.G."/>
            <person name="Papp V."/>
            <person name="Albert L."/>
            <person name="Andreopoulos W."/>
            <person name="Angelini C."/>
            <person name="Antonin V."/>
            <person name="Barry K.W."/>
            <person name="Bougher N.L."/>
            <person name="Buchanan P."/>
            <person name="Buyck B."/>
            <person name="Bense V."/>
            <person name="Catcheside P."/>
            <person name="Chovatia M."/>
            <person name="Cooper J."/>
            <person name="Damon W."/>
            <person name="Desjardin D."/>
            <person name="Finy P."/>
            <person name="Geml J."/>
            <person name="Haridas S."/>
            <person name="Hughes K."/>
            <person name="Justo A."/>
            <person name="Karasinski D."/>
            <person name="Kautmanova I."/>
            <person name="Kiss B."/>
            <person name="Kocsube S."/>
            <person name="Kotiranta H."/>
            <person name="LaButti K.M."/>
            <person name="Lechner B.E."/>
            <person name="Liimatainen K."/>
            <person name="Lipzen A."/>
            <person name="Lukacs Z."/>
            <person name="Mihaltcheva S."/>
            <person name="Morgado L.N."/>
            <person name="Niskanen T."/>
            <person name="Noordeloos M.E."/>
            <person name="Ohm R.A."/>
            <person name="Ortiz-Santana B."/>
            <person name="Ovrebo C."/>
            <person name="Racz N."/>
            <person name="Riley R."/>
            <person name="Savchenko A."/>
            <person name="Shiryaev A."/>
            <person name="Soop K."/>
            <person name="Spirin V."/>
            <person name="Szebenyi C."/>
            <person name="Tomsovsky M."/>
            <person name="Tulloss R.E."/>
            <person name="Uehling J."/>
            <person name="Grigoriev I.V."/>
            <person name="Vagvolgyi C."/>
            <person name="Papp T."/>
            <person name="Martin F.M."/>
            <person name="Miettinen O."/>
            <person name="Hibbett D.S."/>
            <person name="Nagy L.G."/>
        </authorList>
    </citation>
    <scope>NUCLEOTIDE SEQUENCE [LARGE SCALE GENOMIC DNA]</scope>
    <source>
        <strain evidence="1 2">CBS 309.79</strain>
    </source>
</reference>
<protein>
    <submittedName>
        <fullName evidence="1">Uncharacterized protein</fullName>
    </submittedName>
</protein>